<dbReference type="Proteomes" id="UP000051521">
    <property type="component" value="Unassembled WGS sequence"/>
</dbReference>
<gene>
    <name evidence="7" type="ORF">FC38_GL000132</name>
</gene>
<dbReference type="CDD" id="cd07153">
    <property type="entry name" value="Fur_like"/>
    <property type="match status" value="1"/>
</dbReference>
<evidence type="ECO:0000313" key="7">
    <source>
        <dbReference type="EMBL" id="KRN14838.1"/>
    </source>
</evidence>
<evidence type="ECO:0000256" key="2">
    <source>
        <dbReference type="ARBA" id="ARBA00022491"/>
    </source>
</evidence>
<evidence type="ECO:0000256" key="6">
    <source>
        <dbReference type="ARBA" id="ARBA00023163"/>
    </source>
</evidence>
<evidence type="ECO:0000256" key="1">
    <source>
        <dbReference type="ARBA" id="ARBA00007957"/>
    </source>
</evidence>
<evidence type="ECO:0000313" key="8">
    <source>
        <dbReference type="Proteomes" id="UP000051521"/>
    </source>
</evidence>
<organism evidence="7 8">
    <name type="scientific">Lactobacillus gigeriorum DSM 23908 = CRBIP 24.85</name>
    <dbReference type="NCBI Taxonomy" id="1423751"/>
    <lineage>
        <taxon>Bacteria</taxon>
        <taxon>Bacillati</taxon>
        <taxon>Bacillota</taxon>
        <taxon>Bacilli</taxon>
        <taxon>Lactobacillales</taxon>
        <taxon>Lactobacillaceae</taxon>
        <taxon>Lactobacillus</taxon>
    </lineage>
</organism>
<dbReference type="PANTHER" id="PTHR33202">
    <property type="entry name" value="ZINC UPTAKE REGULATION PROTEIN"/>
    <property type="match status" value="1"/>
</dbReference>
<evidence type="ECO:0000256" key="5">
    <source>
        <dbReference type="ARBA" id="ARBA00023125"/>
    </source>
</evidence>
<dbReference type="InterPro" id="IPR002481">
    <property type="entry name" value="FUR"/>
</dbReference>
<dbReference type="SUPFAM" id="SSF46785">
    <property type="entry name" value="Winged helix' DNA-binding domain"/>
    <property type="match status" value="1"/>
</dbReference>
<keyword evidence="5" id="KW-0238">DNA-binding</keyword>
<dbReference type="EMBL" id="AYZO01000001">
    <property type="protein sequence ID" value="KRN14838.1"/>
    <property type="molecule type" value="Genomic_DNA"/>
</dbReference>
<keyword evidence="3" id="KW-0862">Zinc</keyword>
<evidence type="ECO:0000256" key="4">
    <source>
        <dbReference type="ARBA" id="ARBA00023015"/>
    </source>
</evidence>
<name>A0ABR5PZN5_9LACO</name>
<reference evidence="7 8" key="1">
    <citation type="journal article" date="2015" name="Genome Announc.">
        <title>Expanding the biotechnology potential of lactobacilli through comparative genomics of 213 strains and associated genera.</title>
        <authorList>
            <person name="Sun Z."/>
            <person name="Harris H.M."/>
            <person name="McCann A."/>
            <person name="Guo C."/>
            <person name="Argimon S."/>
            <person name="Zhang W."/>
            <person name="Yang X."/>
            <person name="Jeffery I.B."/>
            <person name="Cooney J.C."/>
            <person name="Kagawa T.F."/>
            <person name="Liu W."/>
            <person name="Song Y."/>
            <person name="Salvetti E."/>
            <person name="Wrobel A."/>
            <person name="Rasinkangas P."/>
            <person name="Parkhill J."/>
            <person name="Rea M.C."/>
            <person name="O'Sullivan O."/>
            <person name="Ritari J."/>
            <person name="Douillard F.P."/>
            <person name="Paul Ross R."/>
            <person name="Yang R."/>
            <person name="Briner A.E."/>
            <person name="Felis G.E."/>
            <person name="de Vos W.M."/>
            <person name="Barrangou R."/>
            <person name="Klaenhammer T.R."/>
            <person name="Caufield P.W."/>
            <person name="Cui Y."/>
            <person name="Zhang H."/>
            <person name="O'Toole P.W."/>
        </authorList>
    </citation>
    <scope>NUCLEOTIDE SEQUENCE [LARGE SCALE GENOMIC DNA]</scope>
    <source>
        <strain evidence="7 8">DSM 23908</strain>
    </source>
</reference>
<comment type="similarity">
    <text evidence="1">Belongs to the Fur family.</text>
</comment>
<keyword evidence="2" id="KW-0678">Repressor</keyword>
<accession>A0ABR5PZN5</accession>
<dbReference type="InterPro" id="IPR036390">
    <property type="entry name" value="WH_DNA-bd_sf"/>
</dbReference>
<dbReference type="InterPro" id="IPR036388">
    <property type="entry name" value="WH-like_DNA-bd_sf"/>
</dbReference>
<dbReference type="Gene3D" id="3.30.1490.190">
    <property type="match status" value="1"/>
</dbReference>
<evidence type="ECO:0000256" key="3">
    <source>
        <dbReference type="ARBA" id="ARBA00022833"/>
    </source>
</evidence>
<keyword evidence="6" id="KW-0804">Transcription</keyword>
<proteinExistence type="inferred from homology"/>
<dbReference type="PANTHER" id="PTHR33202:SF8">
    <property type="entry name" value="PEROXIDE-RESPONSIVE REPRESSOR PERR"/>
    <property type="match status" value="1"/>
</dbReference>
<keyword evidence="4" id="KW-0805">Transcription regulation</keyword>
<dbReference type="Gene3D" id="1.10.10.10">
    <property type="entry name" value="Winged helix-like DNA-binding domain superfamily/Winged helix DNA-binding domain"/>
    <property type="match status" value="1"/>
</dbReference>
<dbReference type="Pfam" id="PF01475">
    <property type="entry name" value="FUR"/>
    <property type="match status" value="1"/>
</dbReference>
<protein>
    <submittedName>
        <fullName evidence="7">Ferric uptake regulator</fullName>
    </submittedName>
</protein>
<keyword evidence="8" id="KW-1185">Reference proteome</keyword>
<comment type="caution">
    <text evidence="7">The sequence shown here is derived from an EMBL/GenBank/DDBJ whole genome shotgun (WGS) entry which is preliminary data.</text>
</comment>
<dbReference type="InterPro" id="IPR043135">
    <property type="entry name" value="Fur_C"/>
</dbReference>
<sequence>MKFMTELKAADLLHQHQLKATRPRLKILNYLMENHNHPTADMIYRALVAEDDHLNRATIYNTLNSLIEVGIVIEIKNGDNSSHYDFFVEPHFHIICKNCGRIADVFYPNFDEIENKMRENAEEQTGYITSSSHLEIFGICPSCQAKLKHKKNL</sequence>